<reference evidence="1" key="1">
    <citation type="submission" date="2021-05" db="EMBL/GenBank/DDBJ databases">
        <authorList>
            <person name="Scholz U."/>
            <person name="Mascher M."/>
            <person name="Fiebig A."/>
        </authorList>
    </citation>
    <scope>NUCLEOTIDE SEQUENCE [LARGE SCALE GENOMIC DNA]</scope>
</reference>
<accession>A0ACD5V286</accession>
<keyword evidence="2" id="KW-1185">Reference proteome</keyword>
<dbReference type="EnsemblPlants" id="AVESA.00010b.r2.2DG0356850.1">
    <property type="protein sequence ID" value="AVESA.00010b.r2.2DG0356850.1.CDS"/>
    <property type="gene ID" value="AVESA.00010b.r2.2DG0356850"/>
</dbReference>
<evidence type="ECO:0000313" key="2">
    <source>
        <dbReference type="Proteomes" id="UP001732700"/>
    </source>
</evidence>
<protein>
    <submittedName>
        <fullName evidence="1">Uncharacterized protein</fullName>
    </submittedName>
</protein>
<evidence type="ECO:0000313" key="1">
    <source>
        <dbReference type="EnsemblPlants" id="AVESA.00010b.r2.2DG0356850.1.CDS"/>
    </source>
</evidence>
<name>A0ACD5V286_AVESA</name>
<proteinExistence type="predicted"/>
<sequence length="115" mass="12689">MMHSWLRLKGYRTLSPDIEEGICQVLAHMWIESEIMGGSGINATSTSSSSSSSTSSKKGGRSQFERKLGDFFKHQIESDTSVAYGDGFRAGNQAVLQYGLKRTLEHIRLTGTLPF</sequence>
<dbReference type="Proteomes" id="UP001732700">
    <property type="component" value="Chromosome 2D"/>
</dbReference>
<reference evidence="1" key="2">
    <citation type="submission" date="2025-09" db="UniProtKB">
        <authorList>
            <consortium name="EnsemblPlants"/>
        </authorList>
    </citation>
    <scope>IDENTIFICATION</scope>
</reference>
<organism evidence="1 2">
    <name type="scientific">Avena sativa</name>
    <name type="common">Oat</name>
    <dbReference type="NCBI Taxonomy" id="4498"/>
    <lineage>
        <taxon>Eukaryota</taxon>
        <taxon>Viridiplantae</taxon>
        <taxon>Streptophyta</taxon>
        <taxon>Embryophyta</taxon>
        <taxon>Tracheophyta</taxon>
        <taxon>Spermatophyta</taxon>
        <taxon>Magnoliopsida</taxon>
        <taxon>Liliopsida</taxon>
        <taxon>Poales</taxon>
        <taxon>Poaceae</taxon>
        <taxon>BOP clade</taxon>
        <taxon>Pooideae</taxon>
        <taxon>Poodae</taxon>
        <taxon>Poeae</taxon>
        <taxon>Poeae Chloroplast Group 1 (Aveneae type)</taxon>
        <taxon>Aveninae</taxon>
        <taxon>Avena</taxon>
    </lineage>
</organism>